<accession>A0A0R0E255</accession>
<dbReference type="STRING" id="659018.ABB34_09195"/>
<dbReference type="Pfam" id="PF02687">
    <property type="entry name" value="FtsX"/>
    <property type="match status" value="1"/>
</dbReference>
<gene>
    <name evidence="9" type="ORF">ABB34_09195</name>
</gene>
<dbReference type="AlphaFoldDB" id="A0A0R0E255"/>
<keyword evidence="5 7" id="KW-0472">Membrane</keyword>
<keyword evidence="10" id="KW-1185">Reference proteome</keyword>
<dbReference type="GO" id="GO:0022857">
    <property type="term" value="F:transmembrane transporter activity"/>
    <property type="evidence" value="ECO:0007669"/>
    <property type="project" value="TreeGrafter"/>
</dbReference>
<dbReference type="GO" id="GO:0005886">
    <property type="term" value="C:plasma membrane"/>
    <property type="evidence" value="ECO:0007669"/>
    <property type="project" value="UniProtKB-SubCell"/>
</dbReference>
<protein>
    <recommendedName>
        <fullName evidence="8">ABC3 transporter permease C-terminal domain-containing protein</fullName>
    </recommendedName>
</protein>
<dbReference type="PANTHER" id="PTHR30572:SF4">
    <property type="entry name" value="ABC TRANSPORTER PERMEASE YTRF"/>
    <property type="match status" value="1"/>
</dbReference>
<keyword evidence="3 7" id="KW-0812">Transmembrane</keyword>
<dbReference type="InterPro" id="IPR003838">
    <property type="entry name" value="ABC3_permease_C"/>
</dbReference>
<evidence type="ECO:0000256" key="4">
    <source>
        <dbReference type="ARBA" id="ARBA00022989"/>
    </source>
</evidence>
<dbReference type="Proteomes" id="UP000050940">
    <property type="component" value="Unassembled WGS sequence"/>
</dbReference>
<dbReference type="EMBL" id="LDJP01000052">
    <property type="protein sequence ID" value="KRG84513.1"/>
    <property type="molecule type" value="Genomic_DNA"/>
</dbReference>
<name>A0A0R0E255_9GAMM</name>
<comment type="caution">
    <text evidence="9">The sequence shown here is derived from an EMBL/GenBank/DDBJ whole genome shotgun (WGS) entry which is preliminary data.</text>
</comment>
<dbReference type="PATRIC" id="fig|659018.3.peg.1856"/>
<evidence type="ECO:0000256" key="6">
    <source>
        <dbReference type="ARBA" id="ARBA00038076"/>
    </source>
</evidence>
<dbReference type="PANTHER" id="PTHR30572">
    <property type="entry name" value="MEMBRANE COMPONENT OF TRANSPORTER-RELATED"/>
    <property type="match status" value="1"/>
</dbReference>
<feature type="transmembrane region" description="Helical" evidence="7">
    <location>
        <begin position="279"/>
        <end position="306"/>
    </location>
</feature>
<evidence type="ECO:0000313" key="9">
    <source>
        <dbReference type="EMBL" id="KRG84513.1"/>
    </source>
</evidence>
<dbReference type="OrthoDB" id="9770036at2"/>
<keyword evidence="2" id="KW-1003">Cell membrane</keyword>
<evidence type="ECO:0000256" key="3">
    <source>
        <dbReference type="ARBA" id="ARBA00022692"/>
    </source>
</evidence>
<dbReference type="RefSeq" id="WP_057641017.1">
    <property type="nucleotide sequence ID" value="NZ_LDJP01000052.1"/>
</dbReference>
<feature type="transmembrane region" description="Helical" evidence="7">
    <location>
        <begin position="15"/>
        <end position="38"/>
    </location>
</feature>
<evidence type="ECO:0000256" key="7">
    <source>
        <dbReference type="SAM" id="Phobius"/>
    </source>
</evidence>
<evidence type="ECO:0000256" key="5">
    <source>
        <dbReference type="ARBA" id="ARBA00023136"/>
    </source>
</evidence>
<evidence type="ECO:0000259" key="8">
    <source>
        <dbReference type="Pfam" id="PF02687"/>
    </source>
</evidence>
<evidence type="ECO:0000313" key="10">
    <source>
        <dbReference type="Proteomes" id="UP000050940"/>
    </source>
</evidence>
<comment type="subcellular location">
    <subcellularLocation>
        <location evidence="1">Cell membrane</location>
        <topology evidence="1">Multi-pass membrane protein</topology>
    </subcellularLocation>
</comment>
<organism evidence="9 10">
    <name type="scientific">Stenotrophomonas daejeonensis</name>
    <dbReference type="NCBI Taxonomy" id="659018"/>
    <lineage>
        <taxon>Bacteria</taxon>
        <taxon>Pseudomonadati</taxon>
        <taxon>Pseudomonadota</taxon>
        <taxon>Gammaproteobacteria</taxon>
        <taxon>Lysobacterales</taxon>
        <taxon>Lysobacteraceae</taxon>
        <taxon>Stenotrophomonas</taxon>
    </lineage>
</organism>
<sequence>MDIKPILSALGRHRVAAALIVLEIALACAVLCNAFFLISSRLELMRIDSGVQESAVGTITLNGCDGCSNADLNARVLGALRAIPGVRAAGAANSTPFGQRAGYMGASLDQEGKQWAGVLHFYMADAAAIEALGLRPVQGNPFAASDFQPIDNFVPSDAPVWVTRALAEHLWPGESPLGKELWSGAHFRVTGVVDNFAVTDPGRSEEGVAGAQWSVIVPVRDDAQSGSYVLRADPLDLPRVMQAARQAVARAVPEAVLDQQQSRTLSELRERYFRSDRAMAWLLVAVIAAMLLVTALGIVGLASFWVQQRTKQIGIRRALGATRRQITTYFQTENLLLTGAGIALGMLLAYGGNQVLMHHFEIARLPLPYLPFGALALLLLGQAAVIGPALRAAAVPPIVATRSA</sequence>
<dbReference type="InterPro" id="IPR050250">
    <property type="entry name" value="Macrolide_Exporter_MacB"/>
</dbReference>
<comment type="similarity">
    <text evidence="6">Belongs to the ABC-4 integral membrane protein family.</text>
</comment>
<reference evidence="9 10" key="1">
    <citation type="submission" date="2015-05" db="EMBL/GenBank/DDBJ databases">
        <title>Genome sequencing and analysis of members of genus Stenotrophomonas.</title>
        <authorList>
            <person name="Patil P.P."/>
            <person name="Midha S."/>
            <person name="Patil P.B."/>
        </authorList>
    </citation>
    <scope>NUCLEOTIDE SEQUENCE [LARGE SCALE GENOMIC DNA]</scope>
    <source>
        <strain evidence="9 10">JCM 16244</strain>
    </source>
</reference>
<evidence type="ECO:0000256" key="2">
    <source>
        <dbReference type="ARBA" id="ARBA00022475"/>
    </source>
</evidence>
<proteinExistence type="inferred from homology"/>
<feature type="transmembrane region" description="Helical" evidence="7">
    <location>
        <begin position="335"/>
        <end position="357"/>
    </location>
</feature>
<feature type="transmembrane region" description="Helical" evidence="7">
    <location>
        <begin position="369"/>
        <end position="390"/>
    </location>
</feature>
<keyword evidence="4 7" id="KW-1133">Transmembrane helix</keyword>
<feature type="domain" description="ABC3 transporter permease C-terminal" evidence="8">
    <location>
        <begin position="285"/>
        <end position="392"/>
    </location>
</feature>
<evidence type="ECO:0000256" key="1">
    <source>
        <dbReference type="ARBA" id="ARBA00004651"/>
    </source>
</evidence>